<sequence length="89" mass="9426">MAMVIVVLLWLAAVATGVWAIWPVAASSSSPAPAAPPEPLPAPVSLEGVLAGQVIRREITCGQYRRALERLAIRDDERHPMSVPDDSAG</sequence>
<protein>
    <submittedName>
        <fullName evidence="1">Uncharacterized protein</fullName>
    </submittedName>
</protein>
<evidence type="ECO:0000313" key="2">
    <source>
        <dbReference type="Proteomes" id="UP000053244"/>
    </source>
</evidence>
<name>A0A101JKI6_9ACTN</name>
<evidence type="ECO:0000313" key="1">
    <source>
        <dbReference type="EMBL" id="KUL28544.1"/>
    </source>
</evidence>
<comment type="caution">
    <text evidence="1">The sequence shown here is derived from an EMBL/GenBank/DDBJ whole genome shotgun (WGS) entry which is preliminary data.</text>
</comment>
<organism evidence="1 2">
    <name type="scientific">Actinoplanes awajinensis subsp. mycoplanecinus</name>
    <dbReference type="NCBI Taxonomy" id="135947"/>
    <lineage>
        <taxon>Bacteria</taxon>
        <taxon>Bacillati</taxon>
        <taxon>Actinomycetota</taxon>
        <taxon>Actinomycetes</taxon>
        <taxon>Micromonosporales</taxon>
        <taxon>Micromonosporaceae</taxon>
        <taxon>Actinoplanes</taxon>
    </lineage>
</organism>
<proteinExistence type="predicted"/>
<keyword evidence="2" id="KW-1185">Reference proteome</keyword>
<accession>A0A101JKI6</accession>
<dbReference type="EMBL" id="LLZH01000288">
    <property type="protein sequence ID" value="KUL28544.1"/>
    <property type="molecule type" value="Genomic_DNA"/>
</dbReference>
<dbReference type="AlphaFoldDB" id="A0A101JKI6"/>
<gene>
    <name evidence="1" type="ORF">ADL15_31860</name>
</gene>
<dbReference type="Proteomes" id="UP000053244">
    <property type="component" value="Unassembled WGS sequence"/>
</dbReference>
<reference evidence="1 2" key="1">
    <citation type="submission" date="2015-10" db="EMBL/GenBank/DDBJ databases">
        <authorList>
            <person name="Gilbert D.G."/>
        </authorList>
    </citation>
    <scope>NUCLEOTIDE SEQUENCE [LARGE SCALE GENOMIC DNA]</scope>
    <source>
        <strain evidence="1 2">NRRL B-16712</strain>
    </source>
</reference>